<reference evidence="1" key="1">
    <citation type="submission" date="2022-02" db="EMBL/GenBank/DDBJ databases">
        <title>Fredinandcohnia quinoae sp. nov. isolated from Chenopodium quinoa seeds.</title>
        <authorList>
            <person name="Saati-Santamaria Z."/>
            <person name="Flores-Felix J.D."/>
            <person name="Igual J.M."/>
            <person name="Velazquez E."/>
            <person name="Garcia-Fraile P."/>
            <person name="Martinez-Molina E."/>
        </authorList>
    </citation>
    <scope>NUCLEOTIDE SEQUENCE</scope>
    <source>
        <strain evidence="1">SECRCQ15</strain>
    </source>
</reference>
<protein>
    <submittedName>
        <fullName evidence="1">Uncharacterized protein</fullName>
    </submittedName>
</protein>
<evidence type="ECO:0000313" key="2">
    <source>
        <dbReference type="Proteomes" id="UP001431131"/>
    </source>
</evidence>
<dbReference type="EMBL" id="JAKTTI010000001">
    <property type="protein sequence ID" value="MCH1624020.1"/>
    <property type="molecule type" value="Genomic_DNA"/>
</dbReference>
<gene>
    <name evidence="1" type="ORF">MJG50_01665</name>
</gene>
<organism evidence="1 2">
    <name type="scientific">Fredinandcohnia quinoae</name>
    <dbReference type="NCBI Taxonomy" id="2918902"/>
    <lineage>
        <taxon>Bacteria</taxon>
        <taxon>Bacillati</taxon>
        <taxon>Bacillota</taxon>
        <taxon>Bacilli</taxon>
        <taxon>Bacillales</taxon>
        <taxon>Bacillaceae</taxon>
        <taxon>Fredinandcohnia</taxon>
    </lineage>
</organism>
<comment type="caution">
    <text evidence="1">The sequence shown here is derived from an EMBL/GenBank/DDBJ whole genome shotgun (WGS) entry which is preliminary data.</text>
</comment>
<name>A0AAW5DYB2_9BACI</name>
<keyword evidence="2" id="KW-1185">Reference proteome</keyword>
<dbReference type="RefSeq" id="WP_240252266.1">
    <property type="nucleotide sequence ID" value="NZ_JAKTTI010000001.1"/>
</dbReference>
<dbReference type="Proteomes" id="UP001431131">
    <property type="component" value="Unassembled WGS sequence"/>
</dbReference>
<accession>A0AAW5DYB2</accession>
<sequence>MINNKRLRKDELQNLVERITLEVIQDMKPSYPQKKILFVFCDSSTHESYLDQMILFKKHSFQYDVITLDSETSGWLGNAYIQSTGACQVIAFDSLAPAPIELPIAYEAIIVPEIDLDEATRITMGLKGTVQSELVFSSLLLGKPVISCVDFSGIKRPDRRTLQTIELPQPYRQLLKKRIIELKEMGVYFAKQSSLFSTFREIAASPENQTEEQMKEHFYEGRLLTLKWLSSNRLTNQALFVKKTTIITPSARDYMKEKNINLIVYNNGSFESKGEENK</sequence>
<evidence type="ECO:0000313" key="1">
    <source>
        <dbReference type="EMBL" id="MCH1624020.1"/>
    </source>
</evidence>
<dbReference type="AlphaFoldDB" id="A0AAW5DYB2"/>
<proteinExistence type="predicted"/>